<dbReference type="CDD" id="cd00519">
    <property type="entry name" value="Lipase_3"/>
    <property type="match status" value="1"/>
</dbReference>
<dbReference type="InterPro" id="IPR002921">
    <property type="entry name" value="Fungal_lipase-type"/>
</dbReference>
<dbReference type="AlphaFoldDB" id="A0A8K0WQC4"/>
<name>A0A8K0WQC4_9HYPO</name>
<evidence type="ECO:0000259" key="1">
    <source>
        <dbReference type="Pfam" id="PF01764"/>
    </source>
</evidence>
<dbReference type="InterPro" id="IPR029058">
    <property type="entry name" value="AB_hydrolase_fold"/>
</dbReference>
<dbReference type="Pfam" id="PF01764">
    <property type="entry name" value="Lipase_3"/>
    <property type="match status" value="1"/>
</dbReference>
<keyword evidence="2" id="KW-0378">Hydrolase</keyword>
<feature type="domain" description="Fungal lipase-type" evidence="1">
    <location>
        <begin position="153"/>
        <end position="295"/>
    </location>
</feature>
<sequence length="432" mass="47166">MRFLRGAVRAAARLDAATPSASLPDALPPSSQNSTAFSAAVAELAESLDFVFDRLDSDDEPGDLLHLHLQRLGQEASKYTNSRVTARVGHEWSCSDNDLQLFLAACQCSSLAYKPDAEPDASLEHIMHSAPSVAGTKKAASLWKLDSQNTLIIAVRGTKGAADHMVNLNSELRDASSLLKFSGYRDPILAHSGFLACAKSIRASLIREIIRQMNRDPGLSQVIFTGHSAGGAVSSLVFLSLLCDLPTELSAIRLSLVTFGSAPVISTDVTDLVRRSSNVDHFTAFINEYDMVTRADKPYLRSIIDLYRSKYGLPPLNQPHGQSQVQKDGHWLLPSPNLQPVGDIVITQMVLNLSPATEEELPATPKSPWVLKATKIPHAEFGSLLFCDVAVHQRRVYLQRMEILAGKTTVDMTPPRFLDTAGTWNTIIDNQL</sequence>
<dbReference type="GO" id="GO:0016787">
    <property type="term" value="F:hydrolase activity"/>
    <property type="evidence" value="ECO:0007669"/>
    <property type="project" value="UniProtKB-KW"/>
</dbReference>
<dbReference type="PANTHER" id="PTHR46023:SF6">
    <property type="entry name" value="LIPASE CLASS 3 FAMILY PROTEIN"/>
    <property type="match status" value="1"/>
</dbReference>
<dbReference type="OrthoDB" id="426718at2759"/>
<proteinExistence type="predicted"/>
<dbReference type="SUPFAM" id="SSF53474">
    <property type="entry name" value="alpha/beta-Hydrolases"/>
    <property type="match status" value="1"/>
</dbReference>
<dbReference type="Gene3D" id="3.40.50.1820">
    <property type="entry name" value="alpha/beta hydrolase"/>
    <property type="match status" value="1"/>
</dbReference>
<comment type="caution">
    <text evidence="2">The sequence shown here is derived from an EMBL/GenBank/DDBJ whole genome shotgun (WGS) entry which is preliminary data.</text>
</comment>
<reference evidence="2" key="1">
    <citation type="journal article" date="2021" name="Nat. Commun.">
        <title>Genetic determinants of endophytism in the Arabidopsis root mycobiome.</title>
        <authorList>
            <person name="Mesny F."/>
            <person name="Miyauchi S."/>
            <person name="Thiergart T."/>
            <person name="Pickel B."/>
            <person name="Atanasova L."/>
            <person name="Karlsson M."/>
            <person name="Huettel B."/>
            <person name="Barry K.W."/>
            <person name="Haridas S."/>
            <person name="Chen C."/>
            <person name="Bauer D."/>
            <person name="Andreopoulos W."/>
            <person name="Pangilinan J."/>
            <person name="LaButti K."/>
            <person name="Riley R."/>
            <person name="Lipzen A."/>
            <person name="Clum A."/>
            <person name="Drula E."/>
            <person name="Henrissat B."/>
            <person name="Kohler A."/>
            <person name="Grigoriev I.V."/>
            <person name="Martin F.M."/>
            <person name="Hacquard S."/>
        </authorList>
    </citation>
    <scope>NUCLEOTIDE SEQUENCE</scope>
    <source>
        <strain evidence="2">MPI-CAGE-CH-0235</strain>
    </source>
</reference>
<keyword evidence="3" id="KW-1185">Reference proteome</keyword>
<dbReference type="PANTHER" id="PTHR46023">
    <property type="entry name" value="LIPASE CLASS 3 PROTEIN-LIKE"/>
    <property type="match status" value="1"/>
</dbReference>
<evidence type="ECO:0000313" key="3">
    <source>
        <dbReference type="Proteomes" id="UP000813444"/>
    </source>
</evidence>
<accession>A0A8K0WQC4</accession>
<organism evidence="2 3">
    <name type="scientific">Stachybotrys elegans</name>
    <dbReference type="NCBI Taxonomy" id="80388"/>
    <lineage>
        <taxon>Eukaryota</taxon>
        <taxon>Fungi</taxon>
        <taxon>Dikarya</taxon>
        <taxon>Ascomycota</taxon>
        <taxon>Pezizomycotina</taxon>
        <taxon>Sordariomycetes</taxon>
        <taxon>Hypocreomycetidae</taxon>
        <taxon>Hypocreales</taxon>
        <taxon>Stachybotryaceae</taxon>
        <taxon>Stachybotrys</taxon>
    </lineage>
</organism>
<dbReference type="Proteomes" id="UP000813444">
    <property type="component" value="Unassembled WGS sequence"/>
</dbReference>
<dbReference type="EMBL" id="JAGPNK010000010">
    <property type="protein sequence ID" value="KAH7312484.1"/>
    <property type="molecule type" value="Genomic_DNA"/>
</dbReference>
<dbReference type="GO" id="GO:0006629">
    <property type="term" value="P:lipid metabolic process"/>
    <property type="evidence" value="ECO:0007669"/>
    <property type="project" value="InterPro"/>
</dbReference>
<gene>
    <name evidence="2" type="ORF">B0I35DRAFT_437117</name>
</gene>
<evidence type="ECO:0000313" key="2">
    <source>
        <dbReference type="EMBL" id="KAH7312484.1"/>
    </source>
</evidence>
<protein>
    <submittedName>
        <fullName evidence="2">Alpha/Beta hydrolase protein</fullName>
    </submittedName>
</protein>